<dbReference type="PANTHER" id="PTHR43233:SF1">
    <property type="entry name" value="FAMILY N-ACETYLTRANSFERASE, PUTATIVE (AFU_ORTHOLOGUE AFUA_6G03350)-RELATED"/>
    <property type="match status" value="1"/>
</dbReference>
<keyword evidence="3" id="KW-1185">Reference proteome</keyword>
<protein>
    <recommendedName>
        <fullName evidence="1">N-acetyltransferase domain-containing protein</fullName>
    </recommendedName>
</protein>
<dbReference type="GO" id="GO:0016747">
    <property type="term" value="F:acyltransferase activity, transferring groups other than amino-acyl groups"/>
    <property type="evidence" value="ECO:0007669"/>
    <property type="project" value="InterPro"/>
</dbReference>
<dbReference type="Pfam" id="PF00583">
    <property type="entry name" value="Acetyltransf_1"/>
    <property type="match status" value="1"/>
</dbReference>
<dbReference type="Proteomes" id="UP000789845">
    <property type="component" value="Unassembled WGS sequence"/>
</dbReference>
<dbReference type="InterPro" id="IPR016181">
    <property type="entry name" value="Acyl_CoA_acyltransferase"/>
</dbReference>
<gene>
    <name evidence="2" type="ORF">NEOCIP111885_00795</name>
</gene>
<dbReference type="PANTHER" id="PTHR43233">
    <property type="entry name" value="FAMILY N-ACETYLTRANSFERASE, PUTATIVE (AFU_ORTHOLOGUE AFUA_6G03350)-RELATED"/>
    <property type="match status" value="1"/>
</dbReference>
<feature type="domain" description="N-acetyltransferase" evidence="1">
    <location>
        <begin position="1"/>
        <end position="138"/>
    </location>
</feature>
<dbReference type="PROSITE" id="PS51186">
    <property type="entry name" value="GNAT"/>
    <property type="match status" value="1"/>
</dbReference>
<accession>A0A9C7G7I5</accession>
<proteinExistence type="predicted"/>
<organism evidence="2 3">
    <name type="scientific">Pseudoneobacillus rhizosphaerae</name>
    <dbReference type="NCBI Taxonomy" id="2880968"/>
    <lineage>
        <taxon>Bacteria</taxon>
        <taxon>Bacillati</taxon>
        <taxon>Bacillota</taxon>
        <taxon>Bacilli</taxon>
        <taxon>Bacillales</taxon>
        <taxon>Bacillaceae</taxon>
        <taxon>Pseudoneobacillus</taxon>
    </lineage>
</organism>
<dbReference type="RefSeq" id="WP_230495385.1">
    <property type="nucleotide sequence ID" value="NZ_CAKJTG010000004.1"/>
</dbReference>
<dbReference type="Gene3D" id="3.40.630.30">
    <property type="match status" value="1"/>
</dbReference>
<evidence type="ECO:0000259" key="1">
    <source>
        <dbReference type="PROSITE" id="PS51186"/>
    </source>
</evidence>
<evidence type="ECO:0000313" key="3">
    <source>
        <dbReference type="Proteomes" id="UP000789845"/>
    </source>
</evidence>
<dbReference type="InterPro" id="IPR000182">
    <property type="entry name" value="GNAT_dom"/>
</dbReference>
<name>A0A9C7G7I5_9BACI</name>
<dbReference type="SUPFAM" id="SSF55729">
    <property type="entry name" value="Acyl-CoA N-acyltransferases (Nat)"/>
    <property type="match status" value="1"/>
</dbReference>
<sequence length="138" mass="16503">MEYHFVTKLSESQIEQLEKMFQVEWWTKGREFGDIKMMIENSDTIIGCCDPSNNELIGFTRVLTDYVYKAFIFDVIVKEPYRGKNLGRVLIDFVLETPSLQKVKHFELYCLPEMVSFYKKWDFSEELGELTFMRKVRK</sequence>
<reference evidence="2" key="1">
    <citation type="submission" date="2021-10" db="EMBL/GenBank/DDBJ databases">
        <authorList>
            <person name="Criscuolo A."/>
        </authorList>
    </citation>
    <scope>NUCLEOTIDE SEQUENCE</scope>
    <source>
        <strain evidence="2">CIP111885</strain>
    </source>
</reference>
<comment type="caution">
    <text evidence="2">The sequence shown here is derived from an EMBL/GenBank/DDBJ whole genome shotgun (WGS) entry which is preliminary data.</text>
</comment>
<dbReference type="AlphaFoldDB" id="A0A9C7G7I5"/>
<evidence type="ECO:0000313" key="2">
    <source>
        <dbReference type="EMBL" id="CAG9607105.1"/>
    </source>
</evidence>
<dbReference type="InterPro" id="IPR053144">
    <property type="entry name" value="Acetyltransferase_Butenolide"/>
</dbReference>
<dbReference type="CDD" id="cd04301">
    <property type="entry name" value="NAT_SF"/>
    <property type="match status" value="1"/>
</dbReference>
<dbReference type="EMBL" id="CAKJTG010000004">
    <property type="protein sequence ID" value="CAG9607105.1"/>
    <property type="molecule type" value="Genomic_DNA"/>
</dbReference>